<organism evidence="12 13">
    <name type="scientific">Neisseria zalophi</name>
    <dbReference type="NCBI Taxonomy" id="640030"/>
    <lineage>
        <taxon>Bacteria</taxon>
        <taxon>Pseudomonadati</taxon>
        <taxon>Pseudomonadota</taxon>
        <taxon>Betaproteobacteria</taxon>
        <taxon>Neisseriales</taxon>
        <taxon>Neisseriaceae</taxon>
        <taxon>Neisseria</taxon>
    </lineage>
</organism>
<keyword evidence="13" id="KW-1185">Reference proteome</keyword>
<evidence type="ECO:0000256" key="3">
    <source>
        <dbReference type="ARBA" id="ARBA00022575"/>
    </source>
</evidence>
<protein>
    <recommendedName>
        <fullName evidence="11">Nitronate monooxygenase</fullName>
    </recommendedName>
    <alternativeName>
        <fullName evidence="9">Propionate 3-nitronate monooxygenase</fullName>
    </alternativeName>
</protein>
<evidence type="ECO:0000313" key="13">
    <source>
        <dbReference type="Proteomes" id="UP000325713"/>
    </source>
</evidence>
<evidence type="ECO:0000256" key="2">
    <source>
        <dbReference type="ARBA" id="ARBA00009881"/>
    </source>
</evidence>
<dbReference type="GO" id="GO:0009636">
    <property type="term" value="P:response to toxic substance"/>
    <property type="evidence" value="ECO:0007669"/>
    <property type="project" value="UniProtKB-KW"/>
</dbReference>
<dbReference type="FunFam" id="3.20.20.70:FF:000154">
    <property type="entry name" value="Probable nitronate monooxygenase"/>
    <property type="match status" value="1"/>
</dbReference>
<evidence type="ECO:0000256" key="5">
    <source>
        <dbReference type="ARBA" id="ARBA00022643"/>
    </source>
</evidence>
<evidence type="ECO:0000256" key="4">
    <source>
        <dbReference type="ARBA" id="ARBA00022630"/>
    </source>
</evidence>
<reference evidence="12 13" key="1">
    <citation type="submission" date="2018-08" db="EMBL/GenBank/DDBJ databases">
        <title>Neisseria zalophi ATCC BAA-2455 complete genome.</title>
        <authorList>
            <person name="Veseli I.A."/>
            <person name="Buttler R."/>
            <person name="Mascarenhas dos Santos A.C."/>
            <person name="Pombert J.-F."/>
        </authorList>
    </citation>
    <scope>NUCLEOTIDE SEQUENCE [LARGE SCALE GENOMIC DNA]</scope>
    <source>
        <strain evidence="12 13">ATCC BAA-2455</strain>
    </source>
</reference>
<dbReference type="Proteomes" id="UP000325713">
    <property type="component" value="Chromosome"/>
</dbReference>
<keyword evidence="4" id="KW-0285">Flavoprotein</keyword>
<dbReference type="Pfam" id="PF03060">
    <property type="entry name" value="NMO"/>
    <property type="match status" value="1"/>
</dbReference>
<keyword evidence="3" id="KW-0216">Detoxification</keyword>
<proteinExistence type="inferred from homology"/>
<name>A0A5J6PW77_9NEIS</name>
<comment type="similarity">
    <text evidence="2">Belongs to the nitronate monooxygenase family. NMO class I subfamily.</text>
</comment>
<evidence type="ECO:0000313" key="12">
    <source>
        <dbReference type="EMBL" id="QEY26931.1"/>
    </source>
</evidence>
<keyword evidence="8 12" id="KW-0503">Monooxygenase</keyword>
<dbReference type="RefSeq" id="WP_151052670.1">
    <property type="nucleotide sequence ID" value="NZ_CP031700.1"/>
</dbReference>
<evidence type="ECO:0000256" key="11">
    <source>
        <dbReference type="ARBA" id="ARBA00067136"/>
    </source>
</evidence>
<dbReference type="PANTHER" id="PTHR42747">
    <property type="entry name" value="NITRONATE MONOOXYGENASE-RELATED"/>
    <property type="match status" value="1"/>
</dbReference>
<dbReference type="SUPFAM" id="SSF51412">
    <property type="entry name" value="Inosine monophosphate dehydrogenase (IMPDH)"/>
    <property type="match status" value="1"/>
</dbReference>
<keyword evidence="6" id="KW-0547">Nucleotide-binding</keyword>
<keyword evidence="5" id="KW-0288">FMN</keyword>
<dbReference type="GO" id="GO:0018580">
    <property type="term" value="F:nitronate monooxygenase activity"/>
    <property type="evidence" value="ECO:0007669"/>
    <property type="project" value="InterPro"/>
</dbReference>
<dbReference type="KEGG" id="nzl:D0T92_10595"/>
<dbReference type="OrthoDB" id="9778912at2"/>
<evidence type="ECO:0000256" key="1">
    <source>
        <dbReference type="ARBA" id="ARBA00001917"/>
    </source>
</evidence>
<sequence length="351" mass="36610">MNRTTTLLKLLGTKLPLIQAPMAGVQSSRLTLAACHAGALGSLPAAMLPPEKLCAEIETIRRHTDQPFNINFFAHKQPEYQPQQQAEWLAVLAPFYRAFGLTEHDIKSGGGRQPFSNEQAEIVMAYKPPVVSFHFGLPDQPLLDKVKSSGAVVMSTATTVAEACLLADKGADIVIAQGLEAGGHRGTFMDEAQAHQAGLFSLLPQVCEAVALPVVAAGGISNEATARAARALGAAGIQIGTALLSADEADTSERHRAALQSPRAADTVLTNVFSGGLARGIRNRFIREAGPVNPAAPPFPLAQSASAPLRAAAEAQGTDEFSPLWAGQNAVLAQAGSAADIIMRLAAAFAG</sequence>
<dbReference type="EMBL" id="CP031700">
    <property type="protein sequence ID" value="QEY26931.1"/>
    <property type="molecule type" value="Genomic_DNA"/>
</dbReference>
<dbReference type="AlphaFoldDB" id="A0A5J6PW77"/>
<comment type="cofactor">
    <cofactor evidence="1">
        <name>FMN</name>
        <dbReference type="ChEBI" id="CHEBI:58210"/>
    </cofactor>
</comment>
<dbReference type="CDD" id="cd04730">
    <property type="entry name" value="NPD_like"/>
    <property type="match status" value="1"/>
</dbReference>
<accession>A0A5J6PW77</accession>
<dbReference type="InterPro" id="IPR004136">
    <property type="entry name" value="NMO"/>
</dbReference>
<evidence type="ECO:0000256" key="6">
    <source>
        <dbReference type="ARBA" id="ARBA00022741"/>
    </source>
</evidence>
<dbReference type="GO" id="GO:0000166">
    <property type="term" value="F:nucleotide binding"/>
    <property type="evidence" value="ECO:0007669"/>
    <property type="project" value="UniProtKB-KW"/>
</dbReference>
<evidence type="ECO:0000256" key="10">
    <source>
        <dbReference type="ARBA" id="ARBA00049401"/>
    </source>
</evidence>
<evidence type="ECO:0000256" key="8">
    <source>
        <dbReference type="ARBA" id="ARBA00023033"/>
    </source>
</evidence>
<dbReference type="Gene3D" id="3.20.20.70">
    <property type="entry name" value="Aldolase class I"/>
    <property type="match status" value="1"/>
</dbReference>
<comment type="catalytic activity">
    <reaction evidence="10">
        <text>3 propionate 3-nitronate + 3 O2 + H2O = 3 3-oxopropanoate + 2 nitrate + nitrite + H2O2 + 3 H(+)</text>
        <dbReference type="Rhea" id="RHEA:57332"/>
        <dbReference type="ChEBI" id="CHEBI:15377"/>
        <dbReference type="ChEBI" id="CHEBI:15378"/>
        <dbReference type="ChEBI" id="CHEBI:15379"/>
        <dbReference type="ChEBI" id="CHEBI:16240"/>
        <dbReference type="ChEBI" id="CHEBI:16301"/>
        <dbReference type="ChEBI" id="CHEBI:17632"/>
        <dbReference type="ChEBI" id="CHEBI:33190"/>
        <dbReference type="ChEBI" id="CHEBI:136067"/>
    </reaction>
</comment>
<gene>
    <name evidence="12" type="ORF">D0T92_10595</name>
</gene>
<dbReference type="InterPro" id="IPR013785">
    <property type="entry name" value="Aldolase_TIM"/>
</dbReference>
<evidence type="ECO:0000256" key="9">
    <source>
        <dbReference type="ARBA" id="ARBA00031155"/>
    </source>
</evidence>
<dbReference type="PANTHER" id="PTHR42747:SF3">
    <property type="entry name" value="NITRONATE MONOOXYGENASE-RELATED"/>
    <property type="match status" value="1"/>
</dbReference>
<evidence type="ECO:0000256" key="7">
    <source>
        <dbReference type="ARBA" id="ARBA00023002"/>
    </source>
</evidence>
<keyword evidence="7" id="KW-0560">Oxidoreductase</keyword>